<dbReference type="InterPro" id="IPR058548">
    <property type="entry name" value="MlaB-like_STAS"/>
</dbReference>
<keyword evidence="3" id="KW-1185">Reference proteome</keyword>
<protein>
    <submittedName>
        <fullName evidence="2">STAS domain-containing protein</fullName>
    </submittedName>
</protein>
<evidence type="ECO:0000313" key="2">
    <source>
        <dbReference type="EMBL" id="PCG16242.1"/>
    </source>
</evidence>
<dbReference type="InterPro" id="IPR036513">
    <property type="entry name" value="STAS_dom_sf"/>
</dbReference>
<name>A0A2A4IEJ3_9SPHN</name>
<dbReference type="RefSeq" id="WP_083956782.1">
    <property type="nucleotide sequence ID" value="NZ_JBHIWA010000076.1"/>
</dbReference>
<reference evidence="2 3" key="1">
    <citation type="submission" date="2017-09" db="EMBL/GenBank/DDBJ databases">
        <title>Sphingomonas adhaesiva DSM 7418, whole genome shotgun sequence.</title>
        <authorList>
            <person name="Feng G."/>
            <person name="Zhu H."/>
        </authorList>
    </citation>
    <scope>NUCLEOTIDE SEQUENCE [LARGE SCALE GENOMIC DNA]</scope>
    <source>
        <strain evidence="2 3">DSM 7418</strain>
    </source>
</reference>
<feature type="domain" description="MlaB-like STAS" evidence="1">
    <location>
        <begin position="9"/>
        <end position="84"/>
    </location>
</feature>
<organism evidence="2 3">
    <name type="scientific">Sphingomonas adhaesiva</name>
    <dbReference type="NCBI Taxonomy" id="28212"/>
    <lineage>
        <taxon>Bacteria</taxon>
        <taxon>Pseudomonadati</taxon>
        <taxon>Pseudomonadota</taxon>
        <taxon>Alphaproteobacteria</taxon>
        <taxon>Sphingomonadales</taxon>
        <taxon>Sphingomonadaceae</taxon>
        <taxon>Sphingomonas</taxon>
    </lineage>
</organism>
<sequence>MSITTVTAAEDLCLPTIGTLAAELTDALNNGDPVRLDLSAAAAPDLSVLQLVESARSTAAAEQRDFALAAPANATVAALLDRAGFLTALSDDDRRFWFHGDTEQ</sequence>
<gene>
    <name evidence="2" type="ORF">COA07_03020</name>
</gene>
<evidence type="ECO:0000259" key="1">
    <source>
        <dbReference type="Pfam" id="PF13466"/>
    </source>
</evidence>
<dbReference type="SUPFAM" id="SSF52091">
    <property type="entry name" value="SpoIIaa-like"/>
    <property type="match status" value="1"/>
</dbReference>
<proteinExistence type="predicted"/>
<comment type="caution">
    <text evidence="2">The sequence shown here is derived from an EMBL/GenBank/DDBJ whole genome shotgun (WGS) entry which is preliminary data.</text>
</comment>
<dbReference type="Pfam" id="PF13466">
    <property type="entry name" value="STAS_2"/>
    <property type="match status" value="1"/>
</dbReference>
<dbReference type="Proteomes" id="UP000218323">
    <property type="component" value="Unassembled WGS sequence"/>
</dbReference>
<dbReference type="EMBL" id="NWVC01000001">
    <property type="protein sequence ID" value="PCG16242.1"/>
    <property type="molecule type" value="Genomic_DNA"/>
</dbReference>
<dbReference type="AlphaFoldDB" id="A0A2A4IEJ3"/>
<evidence type="ECO:0000313" key="3">
    <source>
        <dbReference type="Proteomes" id="UP000218323"/>
    </source>
</evidence>
<accession>A0A2A4IEJ3</accession>
<dbReference type="Gene3D" id="3.30.750.24">
    <property type="entry name" value="STAS domain"/>
    <property type="match status" value="1"/>
</dbReference>